<dbReference type="RefSeq" id="WP_264910789.1">
    <property type="nucleotide sequence ID" value="NZ_JAPDUL010000001.1"/>
</dbReference>
<organism evidence="2 3">
    <name type="scientific">Segatella copri</name>
    <dbReference type="NCBI Taxonomy" id="165179"/>
    <lineage>
        <taxon>Bacteria</taxon>
        <taxon>Pseudomonadati</taxon>
        <taxon>Bacteroidota</taxon>
        <taxon>Bacteroidia</taxon>
        <taxon>Bacteroidales</taxon>
        <taxon>Prevotellaceae</taxon>
        <taxon>Segatella</taxon>
    </lineage>
</organism>
<evidence type="ECO:0000313" key="2">
    <source>
        <dbReference type="EMBL" id="MCW4163909.1"/>
    </source>
</evidence>
<dbReference type="Proteomes" id="UP001209476">
    <property type="component" value="Unassembled WGS sequence"/>
</dbReference>
<dbReference type="InterPro" id="IPR001173">
    <property type="entry name" value="Glyco_trans_2-like"/>
</dbReference>
<dbReference type="AlphaFoldDB" id="A0AAW5UMR3"/>
<dbReference type="GO" id="GO:0016758">
    <property type="term" value="F:hexosyltransferase activity"/>
    <property type="evidence" value="ECO:0007669"/>
    <property type="project" value="UniProtKB-ARBA"/>
</dbReference>
<dbReference type="InterPro" id="IPR037226">
    <property type="entry name" value="CAC2185-like_sf"/>
</dbReference>
<feature type="domain" description="Glycosyltransferase 2-like" evidence="1">
    <location>
        <begin position="4"/>
        <end position="126"/>
    </location>
</feature>
<dbReference type="InterPro" id="IPR015037">
    <property type="entry name" value="DUF1919"/>
</dbReference>
<name>A0AAW5UMR3_9BACT</name>
<evidence type="ECO:0000313" key="3">
    <source>
        <dbReference type="Proteomes" id="UP001209476"/>
    </source>
</evidence>
<dbReference type="Gene3D" id="3.90.550.10">
    <property type="entry name" value="Spore Coat Polysaccharide Biosynthesis Protein SpsA, Chain A"/>
    <property type="match status" value="1"/>
</dbReference>
<comment type="caution">
    <text evidence="2">The sequence shown here is derived from an EMBL/GenBank/DDBJ whole genome shotgun (WGS) entry which is preliminary data.</text>
</comment>
<gene>
    <name evidence="2" type="ORF">ONS98_01445</name>
</gene>
<dbReference type="Pfam" id="PF08942">
    <property type="entry name" value="DUF1919"/>
    <property type="match status" value="1"/>
</dbReference>
<dbReference type="InterPro" id="IPR029044">
    <property type="entry name" value="Nucleotide-diphossugar_trans"/>
</dbReference>
<dbReference type="CDD" id="cd00761">
    <property type="entry name" value="Glyco_tranf_GTA_type"/>
    <property type="match status" value="1"/>
</dbReference>
<dbReference type="Pfam" id="PF00535">
    <property type="entry name" value="Glycos_transf_2"/>
    <property type="match status" value="1"/>
</dbReference>
<dbReference type="SUPFAM" id="SSF53448">
    <property type="entry name" value="Nucleotide-diphospho-sugar transferases"/>
    <property type="match status" value="1"/>
</dbReference>
<protein>
    <submittedName>
        <fullName evidence="2">DUF1919 domain-containing protein</fullName>
    </submittedName>
</protein>
<accession>A0AAW5UMR3</accession>
<sequence length="534" mass="62700">MEITVLMPIYNAERFLHESIVSLLAQTSNNWKLICIDDGSTDSSKAIVEEYCKKDSRIKLICQENAGPAVARARAIEIADTEYVSILDSDDAYAPNYVEKMLARAEETNADSIVPDVEFGYGNTQKLPNMFVQHHLSADLVIEDGKKAFAMTLPWQLHGWQMIRTTLAKKYYTVQQASYSKFNSDEYITRLLYLKSNKVALCSACYQYRIDPNSITRKSSLKMMDYLVTNEKLLWLAEYEHLDKEVILNIYNDFYVTCRDMKKNRILQLDKKDQAVAYKLLNNSLLKFKKNFKWSYLKGASVRTKIKFRLFLISIRCSLVDEARSSYYAYKEILRHQAIRNKQVTIISNNCWGGFMYQSCRIKYNSPFIGLYMYAPEYIALLRNLKYNLSQPLRFIKHEQSKYKNIVPAQYILGVLGDTGIEIVFMHYHLEEEALDKWNRRMRRINWNNMIVKFSDTDFGCSDDLIEEFDKMPFEHKVCFTAKKHPKCNSVIYMPEFKDQPFVLYEWAYSYKYYDFVKEANKIIADSKKHLTLC</sequence>
<reference evidence="2" key="1">
    <citation type="submission" date="2022-11" db="EMBL/GenBank/DDBJ databases">
        <title>Genomic repertoires linked with pathogenic potency of arthritogenic Prevotella copri isolated from the gut of rheumatoid arthritis patients.</title>
        <authorList>
            <person name="Nii T."/>
            <person name="Maeda Y."/>
            <person name="Motooka D."/>
            <person name="Naito M."/>
            <person name="Matsumoto Y."/>
            <person name="Ogawa T."/>
            <person name="Oguro-Igashira E."/>
            <person name="Kishikawa T."/>
            <person name="Yamashita M."/>
            <person name="Koizumi S."/>
            <person name="Kurakawa T."/>
            <person name="Okumura R."/>
            <person name="Kayama H."/>
            <person name="Murakami M."/>
            <person name="Sakaguchi T."/>
            <person name="Das B."/>
            <person name="Nakamura S."/>
            <person name="Okada Y."/>
            <person name="Kumanogoh A."/>
            <person name="Takeda K."/>
        </authorList>
    </citation>
    <scope>NUCLEOTIDE SEQUENCE</scope>
    <source>
        <strain evidence="2">RA-N001-16</strain>
    </source>
</reference>
<dbReference type="EMBL" id="JAPDUM010000001">
    <property type="protein sequence ID" value="MCW4163909.1"/>
    <property type="molecule type" value="Genomic_DNA"/>
</dbReference>
<proteinExistence type="predicted"/>
<evidence type="ECO:0000259" key="1">
    <source>
        <dbReference type="Pfam" id="PF00535"/>
    </source>
</evidence>
<dbReference type="PANTHER" id="PTHR22916">
    <property type="entry name" value="GLYCOSYLTRANSFERASE"/>
    <property type="match status" value="1"/>
</dbReference>
<dbReference type="SUPFAM" id="SSF142795">
    <property type="entry name" value="CAC2185-like"/>
    <property type="match status" value="1"/>
</dbReference>
<dbReference type="PANTHER" id="PTHR22916:SF3">
    <property type="entry name" value="UDP-GLCNAC:BETAGAL BETA-1,3-N-ACETYLGLUCOSAMINYLTRANSFERASE-LIKE PROTEIN 1"/>
    <property type="match status" value="1"/>
</dbReference>